<dbReference type="SUPFAM" id="SSF48065">
    <property type="entry name" value="DBL homology domain (DH-domain)"/>
    <property type="match status" value="1"/>
</dbReference>
<feature type="domain" description="PDZ" evidence="2">
    <location>
        <begin position="195"/>
        <end position="261"/>
    </location>
</feature>
<feature type="compositionally biased region" description="Pro residues" evidence="1">
    <location>
        <begin position="961"/>
        <end position="972"/>
    </location>
</feature>
<feature type="compositionally biased region" description="Polar residues" evidence="1">
    <location>
        <begin position="611"/>
        <end position="631"/>
    </location>
</feature>
<dbReference type="GO" id="GO:0005634">
    <property type="term" value="C:nucleus"/>
    <property type="evidence" value="ECO:0007669"/>
    <property type="project" value="TreeGrafter"/>
</dbReference>
<name>A0A6H5IP90_9HYME</name>
<dbReference type="GO" id="GO:0005886">
    <property type="term" value="C:plasma membrane"/>
    <property type="evidence" value="ECO:0007669"/>
    <property type="project" value="TreeGrafter"/>
</dbReference>
<dbReference type="Gene3D" id="2.30.29.30">
    <property type="entry name" value="Pleckstrin-homology domain (PH domain)/Phosphotyrosine-binding domain (PTB)"/>
    <property type="match status" value="1"/>
</dbReference>
<sequence>MQKLTGKNCAHVKTNSISRLSVQEATWHPLEAGPGRAATATSSSSIVHSQDSVRAASLVLASSPAKSAASSASSSAASTAITDQHHQHPAVMDLTLDNNNAVSSSSSSSTDDLTYLRHLELEPCDPHTGLPLHPGFVARGGRTPAPSHADSCDIPPLLIRYDSFSSHYQQKKCIYILNSNVRTNAKFEITQVAWGFSLSWGRPPRVERVDPASPAERSGLRPGDYVVFVDASNVVTLARDDILELIQAAQSQLVLEVYRRGGVAALGGAATSSTMAPSNNPVVPASVHPHHRQSIIAAPHQQQQQQQQQSSQPAVVVAFTAEHHRHDHAQHQQQQQVSIVGDEASEESDELALRESRYWACLRSGQARFSGPLAERRVLAAADHMILFQNLDELLRISEEIRDEGARPASYLARVGRITAAYRRYLGGLQRACCLLVALRKNSAFAKLVCEPSVPKKRRPDLTGVLLQPLEHYREMTRLLSQTGPRNSPAARDLAQGYREATAAAGVMEPPRDTGKPLLSLQEVESRLVFARCNPFALAVPGRQWLYGGALSKVEGRRQQPLWALLFSDILVFATVSRDRVLFVTEEPLRLACIAEACFTVRKRPTEFRLQLTTQPSDPSAENTTASTTEMVQCGGTGGGGAGCSPHSRPRRRLLVLRAPSPESKAVWHNLLQRQIIYVNTGYSIGGNISDLDSPDDESPTEDESYLLAKRKLQQQKQQQQQHQQHQRELDNSPEIYKSTQQLAEDQLDNSGKQHHHQSTCDDNLDFTYNRGGCSTSASATTTTAAARHHQQQLQQQHRQQQRQDDNHLAQWVRNSHQMPPDHEMPIEEWTAEELRARMPREANRHDFTDRTREAISLYFYYARKRDDQFFQGVDLSLFASVTEEGVIVNSDAEQQSTASSASLSTVKSNSLQQQQQSQPKMNGQAITPRDTSPNSISICRTCHRSGCPTPPLLLARDPFSPIPAPRLPPPDYNNCTRHSTSNDAANSRNFGTLRSSSSSSSARNTSSSTQTTSAATGGRSSSSSPPPPRNHRADSSGFDATTSTTTAATTAAASGADNANDDGNCSEDDLDCDGEPPYRALRRFDTMSSLDQEDELEAADTTQDCDATIDDDRHRHRRHHHHQQQQTEASASAPSTLRAWTLKASTYVVSKMSIFEQLSTSMQQQQQQQQSPPQPPERTDSGGGGGLDLHAVNNFCDEEVATTTSGRDLGRRYLGHADLRRPGRRSLSRQSGKGARERVAGPTHYSLSHGEDNWGLSDEDELVDEDEILGMDASDIDDSEVCNIPELSMEQLLVGGSFAGASTFRSFLGRHRLEPLLEEEDSLSVSSAGGGNAAGASNATERVNASSPSYKQKQQQQQQQPGWWKLSQDVHNEGERKIKHFEMVVKKVEESLDGGGKAKRLDFEDVKGCGDPQQQQDSSFRRKFRLRRSLLGFLGAGRASQDRNHRARSRRNDCNDDVNEVDDDGGVEALLKLCQAERDQSASPLPNRSNTIEISCDSPRTAERRFWQLRGRKKDS</sequence>
<dbReference type="Gene3D" id="1.20.900.10">
    <property type="entry name" value="Dbl homology (DH) domain"/>
    <property type="match status" value="1"/>
</dbReference>
<dbReference type="OrthoDB" id="410721at2759"/>
<dbReference type="InterPro" id="IPR036034">
    <property type="entry name" value="PDZ_sf"/>
</dbReference>
<accession>A0A6H5IP90</accession>
<evidence type="ECO:0000256" key="1">
    <source>
        <dbReference type="SAM" id="MobiDB-lite"/>
    </source>
</evidence>
<evidence type="ECO:0000313" key="3">
    <source>
        <dbReference type="EMBL" id="CAB0039276.1"/>
    </source>
</evidence>
<protein>
    <recommendedName>
        <fullName evidence="2">PDZ domain-containing protein</fullName>
    </recommendedName>
</protein>
<feature type="compositionally biased region" description="Low complexity" evidence="1">
    <location>
        <begin position="1036"/>
        <end position="1064"/>
    </location>
</feature>
<dbReference type="Gene3D" id="2.30.42.10">
    <property type="match status" value="1"/>
</dbReference>
<feature type="compositionally biased region" description="Polar residues" evidence="1">
    <location>
        <begin position="974"/>
        <end position="991"/>
    </location>
</feature>
<proteinExistence type="predicted"/>
<gene>
    <name evidence="3" type="ORF">TBRA_LOCUS11025</name>
</gene>
<feature type="region of interest" description="Disordered" evidence="1">
    <location>
        <begin position="1208"/>
        <end position="1259"/>
    </location>
</feature>
<feature type="compositionally biased region" description="Polar residues" evidence="1">
    <location>
        <begin position="1341"/>
        <end position="1351"/>
    </location>
</feature>
<feature type="compositionally biased region" description="Low complexity" evidence="1">
    <location>
        <begin position="715"/>
        <end position="724"/>
    </location>
</feature>
<evidence type="ECO:0000259" key="2">
    <source>
        <dbReference type="PROSITE" id="PS50106"/>
    </source>
</evidence>
<feature type="region of interest" description="Disordered" evidence="1">
    <location>
        <begin position="892"/>
        <end position="934"/>
    </location>
</feature>
<feature type="compositionally biased region" description="Low complexity" evidence="1">
    <location>
        <begin position="778"/>
        <end position="799"/>
    </location>
</feature>
<feature type="region of interest" description="Disordered" evidence="1">
    <location>
        <begin position="778"/>
        <end position="807"/>
    </location>
</feature>
<dbReference type="InterPro" id="IPR011993">
    <property type="entry name" value="PH-like_dom_sf"/>
</dbReference>
<feature type="compositionally biased region" description="Polar residues" evidence="1">
    <location>
        <begin position="920"/>
        <end position="934"/>
    </location>
</feature>
<feature type="compositionally biased region" description="Basic and acidic residues" evidence="1">
    <location>
        <begin position="1209"/>
        <end position="1222"/>
    </location>
</feature>
<dbReference type="PROSITE" id="PS50106">
    <property type="entry name" value="PDZ"/>
    <property type="match status" value="1"/>
</dbReference>
<dbReference type="Proteomes" id="UP000479190">
    <property type="component" value="Unassembled WGS sequence"/>
</dbReference>
<dbReference type="InterPro" id="IPR001478">
    <property type="entry name" value="PDZ"/>
</dbReference>
<feature type="region of interest" description="Disordered" evidence="1">
    <location>
        <begin position="712"/>
        <end position="733"/>
    </location>
</feature>
<feature type="compositionally biased region" description="Low complexity" evidence="1">
    <location>
        <begin position="992"/>
        <end position="1024"/>
    </location>
</feature>
<evidence type="ECO:0000313" key="4">
    <source>
        <dbReference type="Proteomes" id="UP000479190"/>
    </source>
</evidence>
<reference evidence="3 4" key="1">
    <citation type="submission" date="2020-02" db="EMBL/GenBank/DDBJ databases">
        <authorList>
            <person name="Ferguson B K."/>
        </authorList>
    </citation>
    <scope>NUCLEOTIDE SEQUENCE [LARGE SCALE GENOMIC DNA]</scope>
</reference>
<feature type="compositionally biased region" description="Basic and acidic residues" evidence="1">
    <location>
        <begin position="1441"/>
        <end position="1455"/>
    </location>
</feature>
<feature type="region of interest" description="Disordered" evidence="1">
    <location>
        <begin position="1438"/>
        <end position="1461"/>
    </location>
</feature>
<feature type="region of interest" description="Disordered" evidence="1">
    <location>
        <begin position="1160"/>
        <end position="1191"/>
    </location>
</feature>
<dbReference type="InterPro" id="IPR035899">
    <property type="entry name" value="DBL_dom_sf"/>
</dbReference>
<feature type="region of interest" description="Disordered" evidence="1">
    <location>
        <begin position="959"/>
        <end position="1078"/>
    </location>
</feature>
<feature type="compositionally biased region" description="Low complexity" evidence="1">
    <location>
        <begin position="1352"/>
        <end position="1361"/>
    </location>
</feature>
<feature type="compositionally biased region" description="Acidic residues" evidence="1">
    <location>
        <begin position="1065"/>
        <end position="1075"/>
    </location>
</feature>
<feature type="compositionally biased region" description="Low complexity" evidence="1">
    <location>
        <begin position="897"/>
        <end position="919"/>
    </location>
</feature>
<feature type="region of interest" description="Disordered" evidence="1">
    <location>
        <begin position="1322"/>
        <end position="1365"/>
    </location>
</feature>
<dbReference type="SMART" id="SM00228">
    <property type="entry name" value="PDZ"/>
    <property type="match status" value="1"/>
</dbReference>
<dbReference type="SUPFAM" id="SSF50156">
    <property type="entry name" value="PDZ domain-like"/>
    <property type="match status" value="1"/>
</dbReference>
<keyword evidence="4" id="KW-1185">Reference proteome</keyword>
<feature type="compositionally biased region" description="Basic residues" evidence="1">
    <location>
        <begin position="1115"/>
        <end position="1124"/>
    </location>
</feature>
<feature type="region of interest" description="Disordered" evidence="1">
    <location>
        <begin position="1114"/>
        <end position="1135"/>
    </location>
</feature>
<dbReference type="PANTHER" id="PTHR46848">
    <property type="entry name" value="REGULATOR OF G-PROTEIN SIGNALING 3"/>
    <property type="match status" value="1"/>
</dbReference>
<dbReference type="InterPro" id="IPR041489">
    <property type="entry name" value="PDZ_6"/>
</dbReference>
<feature type="region of interest" description="Disordered" evidence="1">
    <location>
        <begin position="610"/>
        <end position="648"/>
    </location>
</feature>
<organism evidence="3 4">
    <name type="scientific">Trichogramma brassicae</name>
    <dbReference type="NCBI Taxonomy" id="86971"/>
    <lineage>
        <taxon>Eukaryota</taxon>
        <taxon>Metazoa</taxon>
        <taxon>Ecdysozoa</taxon>
        <taxon>Arthropoda</taxon>
        <taxon>Hexapoda</taxon>
        <taxon>Insecta</taxon>
        <taxon>Pterygota</taxon>
        <taxon>Neoptera</taxon>
        <taxon>Endopterygota</taxon>
        <taxon>Hymenoptera</taxon>
        <taxon>Apocrita</taxon>
        <taxon>Proctotrupomorpha</taxon>
        <taxon>Chalcidoidea</taxon>
        <taxon>Trichogrammatidae</taxon>
        <taxon>Trichogramma</taxon>
    </lineage>
</organism>
<dbReference type="Pfam" id="PF17820">
    <property type="entry name" value="PDZ_6"/>
    <property type="match status" value="1"/>
</dbReference>
<dbReference type="PANTHER" id="PTHR46848:SF1">
    <property type="entry name" value="REGULATOR OF G-PROTEIN SIGNALING 3"/>
    <property type="match status" value="1"/>
</dbReference>
<dbReference type="SUPFAM" id="SSF50729">
    <property type="entry name" value="PH domain-like"/>
    <property type="match status" value="1"/>
</dbReference>
<dbReference type="EMBL" id="CADCXV010000949">
    <property type="protein sequence ID" value="CAB0039276.1"/>
    <property type="molecule type" value="Genomic_DNA"/>
</dbReference>